<name>A0AAN8K7H2_PATCE</name>
<dbReference type="PANTHER" id="PTHR33480:SF1">
    <property type="entry name" value="TYR RECOMBINASE DOMAIN-CONTAINING PROTEIN"/>
    <property type="match status" value="1"/>
</dbReference>
<evidence type="ECO:0000313" key="2">
    <source>
        <dbReference type="Proteomes" id="UP001347796"/>
    </source>
</evidence>
<organism evidence="1 2">
    <name type="scientific">Patella caerulea</name>
    <name type="common">Rayed Mediterranean limpet</name>
    <dbReference type="NCBI Taxonomy" id="87958"/>
    <lineage>
        <taxon>Eukaryota</taxon>
        <taxon>Metazoa</taxon>
        <taxon>Spiralia</taxon>
        <taxon>Lophotrochozoa</taxon>
        <taxon>Mollusca</taxon>
        <taxon>Gastropoda</taxon>
        <taxon>Patellogastropoda</taxon>
        <taxon>Patelloidea</taxon>
        <taxon>Patellidae</taxon>
        <taxon>Patella</taxon>
    </lineage>
</organism>
<proteinExistence type="predicted"/>
<comment type="caution">
    <text evidence="1">The sequence shown here is derived from an EMBL/GenBank/DDBJ whole genome shotgun (WGS) entry which is preliminary data.</text>
</comment>
<dbReference type="AlphaFoldDB" id="A0AAN8K7H2"/>
<evidence type="ECO:0000313" key="1">
    <source>
        <dbReference type="EMBL" id="KAK6191611.1"/>
    </source>
</evidence>
<gene>
    <name evidence="1" type="ORF">SNE40_003255</name>
</gene>
<reference evidence="1 2" key="1">
    <citation type="submission" date="2024-01" db="EMBL/GenBank/DDBJ databases">
        <title>The genome of the rayed Mediterranean limpet Patella caerulea (Linnaeus, 1758).</title>
        <authorList>
            <person name="Anh-Thu Weber A."/>
            <person name="Halstead-Nussloch G."/>
        </authorList>
    </citation>
    <scope>NUCLEOTIDE SEQUENCE [LARGE SCALE GENOMIC DNA]</scope>
    <source>
        <strain evidence="1">AATW-2023a</strain>
        <tissue evidence="1">Whole specimen</tissue>
    </source>
</reference>
<dbReference type="PANTHER" id="PTHR33480">
    <property type="entry name" value="SET DOMAIN-CONTAINING PROTEIN-RELATED"/>
    <property type="match status" value="1"/>
</dbReference>
<keyword evidence="2" id="KW-1185">Reference proteome</keyword>
<sequence>MDKAMRSDLTELEAKLVESQEVLETTGKFGKAVPVIIPNDTVKLIGFLANGAIRRDAGINEKNIYLFPNSVMGVLRPYDSLKTLCGEWSLQKPEQMTSVNLRKYTATISQVFDLSPQEQSWLVNHLGHSMDIHKIHYRQTSSAIERIDIAKMMLIHECNLSGKYAGQKLSEIDLNEIRDAADGKIQLSVEEELNEGAPAADTELTTVIDDEGYTPGIYNRDELDVFLFVDDNTTSSKQTKRSTGVTRVSWTTDEIQEIMKYFKKDIEAVKTPGKKECKAAMEKSKRNKGTIHRRNWETLKKKVWNIIQKKK</sequence>
<dbReference type="Proteomes" id="UP001347796">
    <property type="component" value="Unassembled WGS sequence"/>
</dbReference>
<protein>
    <submittedName>
        <fullName evidence="1">Uncharacterized protein</fullName>
    </submittedName>
</protein>
<accession>A0AAN8K7H2</accession>
<dbReference type="EMBL" id="JAZGQO010000002">
    <property type="protein sequence ID" value="KAK6191611.1"/>
    <property type="molecule type" value="Genomic_DNA"/>
</dbReference>